<feature type="binding site" evidence="6">
    <location>
        <position position="108"/>
    </location>
    <ligand>
        <name>a divalent metal cation</name>
        <dbReference type="ChEBI" id="CHEBI:60240"/>
        <label>1</label>
    </ligand>
</feature>
<keyword evidence="2 6" id="KW-0031">Aminopeptidase</keyword>
<feature type="binding site" evidence="6">
    <location>
        <position position="79"/>
    </location>
    <ligand>
        <name>substrate</name>
    </ligand>
</feature>
<protein>
    <recommendedName>
        <fullName evidence="6 7">Methionine aminopeptidase</fullName>
        <shortName evidence="6">MAP</shortName>
        <shortName evidence="6">MetAP</shortName>
        <ecNumber evidence="6 7">3.4.11.18</ecNumber>
    </recommendedName>
    <alternativeName>
        <fullName evidence="6">Peptidase M</fullName>
    </alternativeName>
</protein>
<dbReference type="CDD" id="cd01086">
    <property type="entry name" value="MetAP1"/>
    <property type="match status" value="1"/>
</dbReference>
<evidence type="ECO:0000256" key="7">
    <source>
        <dbReference type="RuleBase" id="RU003653"/>
    </source>
</evidence>
<evidence type="ECO:0000256" key="6">
    <source>
        <dbReference type="HAMAP-Rule" id="MF_01974"/>
    </source>
</evidence>
<dbReference type="EMBL" id="CP043420">
    <property type="protein sequence ID" value="QEL11980.1"/>
    <property type="molecule type" value="Genomic_DNA"/>
</dbReference>
<comment type="catalytic activity">
    <reaction evidence="6 7">
        <text>Release of N-terminal amino acids, preferentially methionine, from peptides and arylamides.</text>
        <dbReference type="EC" id="3.4.11.18"/>
    </reaction>
</comment>
<dbReference type="AlphaFoldDB" id="A0A1S1NUS1"/>
<dbReference type="InterPro" id="IPR001714">
    <property type="entry name" value="Pept_M24_MAP"/>
</dbReference>
<comment type="subunit">
    <text evidence="6">Monomer.</text>
</comment>
<comment type="cofactor">
    <cofactor evidence="6">
        <name>Co(2+)</name>
        <dbReference type="ChEBI" id="CHEBI:48828"/>
    </cofactor>
    <cofactor evidence="6">
        <name>Zn(2+)</name>
        <dbReference type="ChEBI" id="CHEBI:29105"/>
    </cofactor>
    <cofactor evidence="6">
        <name>Mn(2+)</name>
        <dbReference type="ChEBI" id="CHEBI:29035"/>
    </cofactor>
    <cofactor evidence="6">
        <name>Fe(2+)</name>
        <dbReference type="ChEBI" id="CHEBI:29033"/>
    </cofactor>
    <text evidence="6">Binds 2 divalent metal cations per subunit. Has a high-affinity and a low affinity metal-binding site. The true nature of the physiological cofactor is under debate. The enzyme is active with cobalt, zinc, manganese or divalent iron ions. Most likely, methionine aminopeptidases function as mononuclear Fe(2+)-metalloproteases under physiological conditions, and the catalytically relevant metal-binding site has been assigned to the histidine-containing high-affinity site.</text>
</comment>
<dbReference type="RefSeq" id="WP_070978429.1">
    <property type="nucleotide sequence ID" value="NZ_CP043420.1"/>
</dbReference>
<dbReference type="PRINTS" id="PR00599">
    <property type="entry name" value="MAPEPTIDASE"/>
</dbReference>
<dbReference type="KEGG" id="kuy:FY550_13090"/>
<dbReference type="Pfam" id="PF00557">
    <property type="entry name" value="Peptidase_M24"/>
    <property type="match status" value="1"/>
</dbReference>
<dbReference type="SUPFAM" id="SSF55920">
    <property type="entry name" value="Creatinase/aminopeptidase"/>
    <property type="match status" value="1"/>
</dbReference>
<evidence type="ECO:0000313" key="9">
    <source>
        <dbReference type="Proteomes" id="UP000322553"/>
    </source>
</evidence>
<evidence type="ECO:0000256" key="2">
    <source>
        <dbReference type="ARBA" id="ARBA00022438"/>
    </source>
</evidence>
<feature type="binding site" evidence="6">
    <location>
        <position position="177"/>
    </location>
    <ligand>
        <name>substrate</name>
    </ligand>
</feature>
<evidence type="ECO:0000256" key="5">
    <source>
        <dbReference type="ARBA" id="ARBA00022801"/>
    </source>
</evidence>
<feature type="binding site" evidence="6">
    <location>
        <position position="97"/>
    </location>
    <ligand>
        <name>a divalent metal cation</name>
        <dbReference type="ChEBI" id="CHEBI:60240"/>
        <label>1</label>
    </ligand>
</feature>
<dbReference type="STRING" id="657387.BH688_08580"/>
<evidence type="ECO:0000256" key="1">
    <source>
        <dbReference type="ARBA" id="ARBA00002521"/>
    </source>
</evidence>
<reference evidence="8 9" key="1">
    <citation type="submission" date="2019-08" db="EMBL/GenBank/DDBJ databases">
        <title>Complete genome sequence of Kushneria sp. YCWA18, a halophilic phosphate-solubilizing bacterium isolated from Daqiao saltern in China.</title>
        <authorList>
            <person name="Du G.-X."/>
            <person name="Qu L.-Y."/>
        </authorList>
    </citation>
    <scope>NUCLEOTIDE SEQUENCE [LARGE SCALE GENOMIC DNA]</scope>
    <source>
        <strain evidence="8 9">YCWA18</strain>
    </source>
</reference>
<feature type="binding site" evidence="6">
    <location>
        <position position="170"/>
    </location>
    <ligand>
        <name>a divalent metal cation</name>
        <dbReference type="ChEBI" id="CHEBI:60240"/>
        <label>2</label>
        <note>catalytic</note>
    </ligand>
</feature>
<dbReference type="OrthoDB" id="9802055at2"/>
<feature type="binding site" evidence="6">
    <location>
        <position position="205"/>
    </location>
    <ligand>
        <name>a divalent metal cation</name>
        <dbReference type="ChEBI" id="CHEBI:60240"/>
        <label>2</label>
        <note>catalytic</note>
    </ligand>
</feature>
<name>A0A1S1NUS1_9GAMM</name>
<dbReference type="EC" id="3.4.11.18" evidence="6 7"/>
<dbReference type="GO" id="GO:0004239">
    <property type="term" value="F:initiator methionyl aminopeptidase activity"/>
    <property type="evidence" value="ECO:0007669"/>
    <property type="project" value="UniProtKB-UniRule"/>
</dbReference>
<keyword evidence="3 6" id="KW-0645">Protease</keyword>
<dbReference type="InterPro" id="IPR036005">
    <property type="entry name" value="Creatinase/aminopeptidase-like"/>
</dbReference>
<dbReference type="Proteomes" id="UP000322553">
    <property type="component" value="Chromosome"/>
</dbReference>
<comment type="function">
    <text evidence="1 6">Removes the N-terminal methionine from nascent proteins. The N-terminal methionine is often cleaved when the second residue in the primary sequence is small and uncharged (Met-Ala-, Cys, Gly, Pro, Ser, Thr, or Val). Requires deformylation of the N(alpha)-formylated initiator methionine before it can be hydrolyzed.</text>
</comment>
<dbReference type="PROSITE" id="PS00680">
    <property type="entry name" value="MAP_1"/>
    <property type="match status" value="1"/>
</dbReference>
<accession>A0A1S1NUS1</accession>
<proteinExistence type="inferred from homology"/>
<dbReference type="Gene3D" id="3.90.230.10">
    <property type="entry name" value="Creatinase/methionine aminopeptidase superfamily"/>
    <property type="match status" value="1"/>
</dbReference>
<dbReference type="GO" id="GO:0046872">
    <property type="term" value="F:metal ion binding"/>
    <property type="evidence" value="ECO:0007669"/>
    <property type="project" value="UniProtKB-UniRule"/>
</dbReference>
<keyword evidence="5 6" id="KW-0378">Hydrolase</keyword>
<feature type="binding site" evidence="6">
    <location>
        <position position="108"/>
    </location>
    <ligand>
        <name>a divalent metal cation</name>
        <dbReference type="ChEBI" id="CHEBI:60240"/>
        <label>2</label>
        <note>catalytic</note>
    </ligand>
</feature>
<dbReference type="HAMAP" id="MF_01974">
    <property type="entry name" value="MetAP_1"/>
    <property type="match status" value="1"/>
</dbReference>
<keyword evidence="9" id="KW-1185">Reference proteome</keyword>
<dbReference type="GO" id="GO:0070006">
    <property type="term" value="F:metalloaminopeptidase activity"/>
    <property type="evidence" value="ECO:0007669"/>
    <property type="project" value="UniProtKB-UniRule"/>
</dbReference>
<dbReference type="GO" id="GO:0006508">
    <property type="term" value="P:proteolysis"/>
    <property type="evidence" value="ECO:0007669"/>
    <property type="project" value="UniProtKB-KW"/>
</dbReference>
<feature type="binding site" evidence="6">
    <location>
        <position position="236"/>
    </location>
    <ligand>
        <name>a divalent metal cation</name>
        <dbReference type="ChEBI" id="CHEBI:60240"/>
        <label>1</label>
    </ligand>
</feature>
<feature type="binding site" evidence="6">
    <location>
        <position position="236"/>
    </location>
    <ligand>
        <name>a divalent metal cation</name>
        <dbReference type="ChEBI" id="CHEBI:60240"/>
        <label>2</label>
        <note>catalytic</note>
    </ligand>
</feature>
<organism evidence="8 9">
    <name type="scientific">Kushneria phosphatilytica</name>
    <dbReference type="NCBI Taxonomy" id="657387"/>
    <lineage>
        <taxon>Bacteria</taxon>
        <taxon>Pseudomonadati</taxon>
        <taxon>Pseudomonadota</taxon>
        <taxon>Gammaproteobacteria</taxon>
        <taxon>Oceanospirillales</taxon>
        <taxon>Halomonadaceae</taxon>
        <taxon>Kushneria</taxon>
    </lineage>
</organism>
<dbReference type="PANTHER" id="PTHR43330:SF27">
    <property type="entry name" value="METHIONINE AMINOPEPTIDASE"/>
    <property type="match status" value="1"/>
</dbReference>
<dbReference type="NCBIfam" id="TIGR00500">
    <property type="entry name" value="met_pdase_I"/>
    <property type="match status" value="1"/>
</dbReference>
<dbReference type="PANTHER" id="PTHR43330">
    <property type="entry name" value="METHIONINE AMINOPEPTIDASE"/>
    <property type="match status" value="1"/>
</dbReference>
<evidence type="ECO:0000256" key="4">
    <source>
        <dbReference type="ARBA" id="ARBA00022723"/>
    </source>
</evidence>
<evidence type="ECO:0000313" key="8">
    <source>
        <dbReference type="EMBL" id="QEL11980.1"/>
    </source>
</evidence>
<gene>
    <name evidence="6 8" type="primary">map</name>
    <name evidence="8" type="ORF">FY550_13090</name>
</gene>
<dbReference type="GO" id="GO:0005829">
    <property type="term" value="C:cytosol"/>
    <property type="evidence" value="ECO:0007669"/>
    <property type="project" value="TreeGrafter"/>
</dbReference>
<comment type="similarity">
    <text evidence="6">Belongs to the peptidase M24A family. Methionine aminopeptidase type 1 subfamily.</text>
</comment>
<evidence type="ECO:0000256" key="3">
    <source>
        <dbReference type="ARBA" id="ARBA00022670"/>
    </source>
</evidence>
<sequence length="265" mass="30005">MNIPIYTAEDIEGLRIAGRLAASVLEMIESYIEPGISTGELDRICQNYIEQELNCTSATIGYHGYRHATCISLNHVVCHGIPDFDKKIKKGDIFNIDVTLIKNGYYGDTSRMFVVGENIKGERLTRITQQCLYEAMKIMGPGVWLSEIGRTIQHHAESNGYSVVRDFCGHGIGTQFHHDPQVLHYDGYDRNNDARLEPGMCLTIEPMINAGKWQTRVLRDGWTAVTRDKSLSAQWEHMMVVTDNGIEVMTERHDEDLSFLTPHKS</sequence>
<keyword evidence="4 6" id="KW-0479">Metal-binding</keyword>
<dbReference type="InterPro" id="IPR000994">
    <property type="entry name" value="Pept_M24"/>
</dbReference>
<dbReference type="InterPro" id="IPR002467">
    <property type="entry name" value="Pept_M24A_MAP1"/>
</dbReference>